<reference evidence="2 3" key="1">
    <citation type="submission" date="2018-11" db="EMBL/GenBank/DDBJ databases">
        <authorList>
            <person name="Li F."/>
        </authorList>
    </citation>
    <scope>NUCLEOTIDE SEQUENCE [LARGE SCALE GENOMIC DNA]</scope>
    <source>
        <strain evidence="2 3">Gsoil 097</strain>
    </source>
</reference>
<feature type="domain" description="Cupin type-2" evidence="1">
    <location>
        <begin position="16"/>
        <end position="71"/>
    </location>
</feature>
<dbReference type="OrthoDB" id="3231985at2"/>
<accession>A0A3N0CHT8</accession>
<gene>
    <name evidence="2" type="ORF">EFK50_14190</name>
</gene>
<comment type="caution">
    <text evidence="2">The sequence shown here is derived from an EMBL/GenBank/DDBJ whole genome shotgun (WGS) entry which is preliminary data.</text>
</comment>
<proteinExistence type="predicted"/>
<dbReference type="Proteomes" id="UP000267128">
    <property type="component" value="Unassembled WGS sequence"/>
</dbReference>
<dbReference type="AlphaFoldDB" id="A0A3N0CHT8"/>
<sequence>MSRRIFTGDGMSMAFWRIKGGSGPTPYGGHPNNEQFGLIVAGQLDFRLGSDERVTLGPGDVYWAPTNLPHGDSQFIGDPARNNEVWILDVFQPVREEYRNG</sequence>
<dbReference type="SUPFAM" id="SSF51182">
    <property type="entry name" value="RmlC-like cupins"/>
    <property type="match status" value="1"/>
</dbReference>
<keyword evidence="3" id="KW-1185">Reference proteome</keyword>
<protein>
    <submittedName>
        <fullName evidence="2">Cupin domain-containing protein</fullName>
    </submittedName>
</protein>
<evidence type="ECO:0000259" key="1">
    <source>
        <dbReference type="Pfam" id="PF07883"/>
    </source>
</evidence>
<dbReference type="InterPro" id="IPR014710">
    <property type="entry name" value="RmlC-like_jellyroll"/>
</dbReference>
<dbReference type="EMBL" id="RJSE01000007">
    <property type="protein sequence ID" value="RNL62879.1"/>
    <property type="molecule type" value="Genomic_DNA"/>
</dbReference>
<dbReference type="RefSeq" id="WP_123228171.1">
    <property type="nucleotide sequence ID" value="NZ_RJSE01000007.1"/>
</dbReference>
<dbReference type="InterPro" id="IPR013096">
    <property type="entry name" value="Cupin_2"/>
</dbReference>
<dbReference type="Gene3D" id="2.60.120.10">
    <property type="entry name" value="Jelly Rolls"/>
    <property type="match status" value="1"/>
</dbReference>
<organism evidence="2 3">
    <name type="scientific">Nocardioides marmoriginsengisoli</name>
    <dbReference type="NCBI Taxonomy" id="661483"/>
    <lineage>
        <taxon>Bacteria</taxon>
        <taxon>Bacillati</taxon>
        <taxon>Actinomycetota</taxon>
        <taxon>Actinomycetes</taxon>
        <taxon>Propionibacteriales</taxon>
        <taxon>Nocardioidaceae</taxon>
        <taxon>Nocardioides</taxon>
    </lineage>
</organism>
<name>A0A3N0CHT8_9ACTN</name>
<evidence type="ECO:0000313" key="3">
    <source>
        <dbReference type="Proteomes" id="UP000267128"/>
    </source>
</evidence>
<evidence type="ECO:0000313" key="2">
    <source>
        <dbReference type="EMBL" id="RNL62879.1"/>
    </source>
</evidence>
<dbReference type="Pfam" id="PF07883">
    <property type="entry name" value="Cupin_2"/>
    <property type="match status" value="1"/>
</dbReference>
<dbReference type="InterPro" id="IPR011051">
    <property type="entry name" value="RmlC_Cupin_sf"/>
</dbReference>